<organism evidence="2 3">
    <name type="scientific">Mycoplasma marinum</name>
    <dbReference type="NCBI Taxonomy" id="1937190"/>
    <lineage>
        <taxon>Bacteria</taxon>
        <taxon>Bacillati</taxon>
        <taxon>Mycoplasmatota</taxon>
        <taxon>Mollicutes</taxon>
        <taxon>Mycoplasmataceae</taxon>
        <taxon>Mycoplasma</taxon>
    </lineage>
</organism>
<keyword evidence="3" id="KW-1185">Reference proteome</keyword>
<feature type="transmembrane region" description="Helical" evidence="1">
    <location>
        <begin position="39"/>
        <end position="57"/>
    </location>
</feature>
<sequence>MFKKLLLISLVIALIQIITGILMHFNSIEFRDVKSYHTYYWISSGILLLIGALFCLFKTRLRNVGIYFSIIALNVIFLALGCKNWIGIVVIVAWILLFIIFVSRRIIISKRI</sequence>
<reference evidence="2 3" key="1">
    <citation type="submission" date="2018-02" db="EMBL/GenBank/DDBJ databases">
        <title>Mycoplasma marinum and Mycoplasma todarodis sp. nov., moderately halophilic and psychrotolerant mycoplasmas isolated from cephalopods.</title>
        <authorList>
            <person name="Viver T."/>
        </authorList>
    </citation>
    <scope>NUCLEOTIDE SEQUENCE [LARGE SCALE GENOMIC DNA]</scope>
    <source>
        <strain evidence="2 3">PE</strain>
    </source>
</reference>
<dbReference type="Proteomes" id="UP000294192">
    <property type="component" value="Unassembled WGS sequence"/>
</dbReference>
<keyword evidence="1" id="KW-1133">Transmembrane helix</keyword>
<evidence type="ECO:0000313" key="3">
    <source>
        <dbReference type="Proteomes" id="UP000294192"/>
    </source>
</evidence>
<dbReference type="AlphaFoldDB" id="A0A4V6N9J9"/>
<feature type="transmembrane region" description="Helical" evidence="1">
    <location>
        <begin position="64"/>
        <end position="80"/>
    </location>
</feature>
<gene>
    <name evidence="2" type="ORF">C4B24_03700</name>
</gene>
<keyword evidence="1" id="KW-0812">Transmembrane</keyword>
<proteinExistence type="predicted"/>
<protein>
    <recommendedName>
        <fullName evidence="4">DUF4064 domain-containing protein</fullName>
    </recommendedName>
</protein>
<evidence type="ECO:0008006" key="4">
    <source>
        <dbReference type="Google" id="ProtNLM"/>
    </source>
</evidence>
<accession>A0A4V6N9J9</accession>
<comment type="caution">
    <text evidence="2">The sequence shown here is derived from an EMBL/GenBank/DDBJ whole genome shotgun (WGS) entry which is preliminary data.</text>
</comment>
<evidence type="ECO:0000313" key="2">
    <source>
        <dbReference type="EMBL" id="TCG10888.1"/>
    </source>
</evidence>
<feature type="transmembrane region" description="Helical" evidence="1">
    <location>
        <begin position="86"/>
        <end position="107"/>
    </location>
</feature>
<name>A0A4V6N9J9_9MOLU</name>
<evidence type="ECO:0000256" key="1">
    <source>
        <dbReference type="SAM" id="Phobius"/>
    </source>
</evidence>
<keyword evidence="1" id="KW-0472">Membrane</keyword>
<dbReference type="EMBL" id="PSZO01000019">
    <property type="protein sequence ID" value="TCG10888.1"/>
    <property type="molecule type" value="Genomic_DNA"/>
</dbReference>